<evidence type="ECO:0008006" key="2">
    <source>
        <dbReference type="Google" id="ProtNLM"/>
    </source>
</evidence>
<name>A0A383D446_9ZZZZ</name>
<accession>A0A383D446</accession>
<protein>
    <recommendedName>
        <fullName evidence="2">Class I SAM-dependent methyltransferase</fullName>
    </recommendedName>
</protein>
<evidence type="ECO:0000313" key="1">
    <source>
        <dbReference type="EMBL" id="SVE39171.1"/>
    </source>
</evidence>
<sequence>MLASKTFRRLRMGLSTLLGIKRQGFFIPYRYAESIPDYKDRSKYQHIANMFENSRSLFREQISHISQYTDELRQIGPDTPPQPRWNQTWFPPLDAAIAYAMVRQHAPKYIIEVGSGHSTRFLARAVSDGLLDTRIVAIDPAPRANIDGLKITVEPNTIQEVDVLYFELLKPRDILFIDSSHIL</sequence>
<dbReference type="SUPFAM" id="SSF53335">
    <property type="entry name" value="S-adenosyl-L-methionine-dependent methyltransferases"/>
    <property type="match status" value="1"/>
</dbReference>
<feature type="non-terminal residue" evidence="1">
    <location>
        <position position="183"/>
    </location>
</feature>
<proteinExistence type="predicted"/>
<dbReference type="EMBL" id="UINC01214096">
    <property type="protein sequence ID" value="SVE39171.1"/>
    <property type="molecule type" value="Genomic_DNA"/>
</dbReference>
<dbReference type="InterPro" id="IPR029063">
    <property type="entry name" value="SAM-dependent_MTases_sf"/>
</dbReference>
<reference evidence="1" key="1">
    <citation type="submission" date="2018-05" db="EMBL/GenBank/DDBJ databases">
        <authorList>
            <person name="Lanie J.A."/>
            <person name="Ng W.-L."/>
            <person name="Kazmierczak K.M."/>
            <person name="Andrzejewski T.M."/>
            <person name="Davidsen T.M."/>
            <person name="Wayne K.J."/>
            <person name="Tettelin H."/>
            <person name="Glass J.I."/>
            <person name="Rusch D."/>
            <person name="Podicherti R."/>
            <person name="Tsui H.-C.T."/>
            <person name="Winkler M.E."/>
        </authorList>
    </citation>
    <scope>NUCLEOTIDE SEQUENCE</scope>
</reference>
<dbReference type="Gene3D" id="3.40.50.150">
    <property type="entry name" value="Vaccinia Virus protein VP39"/>
    <property type="match status" value="1"/>
</dbReference>
<gene>
    <name evidence="1" type="ORF">METZ01_LOCUS492025</name>
</gene>
<dbReference type="AlphaFoldDB" id="A0A383D446"/>
<organism evidence="1">
    <name type="scientific">marine metagenome</name>
    <dbReference type="NCBI Taxonomy" id="408172"/>
    <lineage>
        <taxon>unclassified sequences</taxon>
        <taxon>metagenomes</taxon>
        <taxon>ecological metagenomes</taxon>
    </lineage>
</organism>